<dbReference type="Proteomes" id="UP001151760">
    <property type="component" value="Unassembled WGS sequence"/>
</dbReference>
<gene>
    <name evidence="1" type="ORF">Tco_0752816</name>
</gene>
<reference evidence="1" key="2">
    <citation type="submission" date="2022-01" db="EMBL/GenBank/DDBJ databases">
        <authorList>
            <person name="Yamashiro T."/>
            <person name="Shiraishi A."/>
            <person name="Satake H."/>
            <person name="Nakayama K."/>
        </authorList>
    </citation>
    <scope>NUCLEOTIDE SEQUENCE</scope>
</reference>
<evidence type="ECO:0000313" key="2">
    <source>
        <dbReference type="Proteomes" id="UP001151760"/>
    </source>
</evidence>
<evidence type="ECO:0000313" key="1">
    <source>
        <dbReference type="EMBL" id="GJS86275.1"/>
    </source>
</evidence>
<keyword evidence="2" id="KW-1185">Reference proteome</keyword>
<reference evidence="1" key="1">
    <citation type="journal article" date="2022" name="Int. J. Mol. Sci.">
        <title>Draft Genome of Tanacetum Coccineum: Genomic Comparison of Closely Related Tanacetum-Family Plants.</title>
        <authorList>
            <person name="Yamashiro T."/>
            <person name="Shiraishi A."/>
            <person name="Nakayama K."/>
            <person name="Satake H."/>
        </authorList>
    </citation>
    <scope>NUCLEOTIDE SEQUENCE</scope>
</reference>
<comment type="caution">
    <text evidence="1">The sequence shown here is derived from an EMBL/GenBank/DDBJ whole genome shotgun (WGS) entry which is preliminary data.</text>
</comment>
<dbReference type="EMBL" id="BQNB010011111">
    <property type="protein sequence ID" value="GJS86275.1"/>
    <property type="molecule type" value="Genomic_DNA"/>
</dbReference>
<proteinExistence type="predicted"/>
<organism evidence="1 2">
    <name type="scientific">Tanacetum coccineum</name>
    <dbReference type="NCBI Taxonomy" id="301880"/>
    <lineage>
        <taxon>Eukaryota</taxon>
        <taxon>Viridiplantae</taxon>
        <taxon>Streptophyta</taxon>
        <taxon>Embryophyta</taxon>
        <taxon>Tracheophyta</taxon>
        <taxon>Spermatophyta</taxon>
        <taxon>Magnoliopsida</taxon>
        <taxon>eudicotyledons</taxon>
        <taxon>Gunneridae</taxon>
        <taxon>Pentapetalae</taxon>
        <taxon>asterids</taxon>
        <taxon>campanulids</taxon>
        <taxon>Asterales</taxon>
        <taxon>Asteraceae</taxon>
        <taxon>Asteroideae</taxon>
        <taxon>Anthemideae</taxon>
        <taxon>Anthemidinae</taxon>
        <taxon>Tanacetum</taxon>
    </lineage>
</organism>
<evidence type="ECO:0008006" key="3">
    <source>
        <dbReference type="Google" id="ProtNLM"/>
    </source>
</evidence>
<protein>
    <recommendedName>
        <fullName evidence="3">DUF4283 domain-containing protein</fullName>
    </recommendedName>
</protein>
<sequence>MSRANPQATIVSEEQLLPHANRLVIKKNNQRVASDSDIKDTMLRFVMPSPNTKTPYIKPPTENQILGFIKTLVYDEDPKAKMTSVSTFVAIRLHQPWRAILSVLNKIHIGKDSTGTQLDFQYFRYFGELFTLPTWISHH</sequence>
<accession>A0ABQ4ZB92</accession>
<name>A0ABQ4ZB92_9ASTR</name>